<proteinExistence type="predicted"/>
<accession>A0A0A8Y276</accession>
<reference evidence="1" key="1">
    <citation type="submission" date="2014-09" db="EMBL/GenBank/DDBJ databases">
        <authorList>
            <person name="Magalhaes I.L.F."/>
            <person name="Oliveira U."/>
            <person name="Santos F.R."/>
            <person name="Vidigal T.H.D.A."/>
            <person name="Brescovit A.D."/>
            <person name="Santos A.J."/>
        </authorList>
    </citation>
    <scope>NUCLEOTIDE SEQUENCE</scope>
    <source>
        <tissue evidence="1">Shoot tissue taken approximately 20 cm above the soil surface</tissue>
    </source>
</reference>
<protein>
    <submittedName>
        <fullName evidence="1">Uncharacterized protein</fullName>
    </submittedName>
</protein>
<dbReference type="AlphaFoldDB" id="A0A0A8Y276"/>
<evidence type="ECO:0000313" key="1">
    <source>
        <dbReference type="EMBL" id="JAD17822.1"/>
    </source>
</evidence>
<organism evidence="1">
    <name type="scientific">Arundo donax</name>
    <name type="common">Giant reed</name>
    <name type="synonym">Donax arundinaceus</name>
    <dbReference type="NCBI Taxonomy" id="35708"/>
    <lineage>
        <taxon>Eukaryota</taxon>
        <taxon>Viridiplantae</taxon>
        <taxon>Streptophyta</taxon>
        <taxon>Embryophyta</taxon>
        <taxon>Tracheophyta</taxon>
        <taxon>Spermatophyta</taxon>
        <taxon>Magnoliopsida</taxon>
        <taxon>Liliopsida</taxon>
        <taxon>Poales</taxon>
        <taxon>Poaceae</taxon>
        <taxon>PACMAD clade</taxon>
        <taxon>Arundinoideae</taxon>
        <taxon>Arundineae</taxon>
        <taxon>Arundo</taxon>
    </lineage>
</organism>
<sequence length="17" mass="1574">MPAGGERVDDGADIGGG</sequence>
<name>A0A0A8Y276_ARUDO</name>
<dbReference type="EMBL" id="GBRH01280073">
    <property type="protein sequence ID" value="JAD17822.1"/>
    <property type="molecule type" value="Transcribed_RNA"/>
</dbReference>
<reference evidence="1" key="2">
    <citation type="journal article" date="2015" name="Data Brief">
        <title>Shoot transcriptome of the giant reed, Arundo donax.</title>
        <authorList>
            <person name="Barrero R.A."/>
            <person name="Guerrero F.D."/>
            <person name="Moolhuijzen P."/>
            <person name="Goolsby J.A."/>
            <person name="Tidwell J."/>
            <person name="Bellgard S.E."/>
            <person name="Bellgard M.I."/>
        </authorList>
    </citation>
    <scope>NUCLEOTIDE SEQUENCE</scope>
    <source>
        <tissue evidence="1">Shoot tissue taken approximately 20 cm above the soil surface</tissue>
    </source>
</reference>